<gene>
    <name evidence="2" type="ORF">ABW18_02720</name>
</gene>
<dbReference type="Proteomes" id="UP000037247">
    <property type="component" value="Unassembled WGS sequence"/>
</dbReference>
<protein>
    <submittedName>
        <fullName evidence="2">Uncharacterized protein</fullName>
    </submittedName>
</protein>
<evidence type="ECO:0000256" key="1">
    <source>
        <dbReference type="SAM" id="MobiDB-lite"/>
    </source>
</evidence>
<sequence length="102" mass="11633">MPPFADDELDEFYRRIEAGTQQPSRKRSSPTRSSRTSRTPACPTPEKDAYRDVHEVDAAVSRIRAAGRTAPVLRSYECICGSWHLTSRAVDIPDTRRKRKRS</sequence>
<reference evidence="2 3" key="1">
    <citation type="submission" date="2015-05" db="EMBL/GenBank/DDBJ databases">
        <title>Draft genome sequence of the bacterium Gordonia jacobaea a new member of the Gordonia genus.</title>
        <authorList>
            <person name="Jimenez-Galisteo G."/>
            <person name="Dominguez A."/>
            <person name="Munoz E."/>
            <person name="Vinas M."/>
        </authorList>
    </citation>
    <scope>NUCLEOTIDE SEQUENCE [LARGE SCALE GENOMIC DNA]</scope>
    <source>
        <strain evidence="3">mv1</strain>
    </source>
</reference>
<dbReference type="EMBL" id="LDTZ01000013">
    <property type="protein sequence ID" value="KNA93465.1"/>
    <property type="molecule type" value="Genomic_DNA"/>
</dbReference>
<evidence type="ECO:0000313" key="2">
    <source>
        <dbReference type="EMBL" id="KNA93465.1"/>
    </source>
</evidence>
<name>A0ABR5IIB1_9ACTN</name>
<feature type="region of interest" description="Disordered" evidence="1">
    <location>
        <begin position="15"/>
        <end position="50"/>
    </location>
</feature>
<keyword evidence="3" id="KW-1185">Reference proteome</keyword>
<feature type="compositionally biased region" description="Low complexity" evidence="1">
    <location>
        <begin position="30"/>
        <end position="41"/>
    </location>
</feature>
<accession>A0ABR5IIB1</accession>
<evidence type="ECO:0000313" key="3">
    <source>
        <dbReference type="Proteomes" id="UP000037247"/>
    </source>
</evidence>
<dbReference type="RefSeq" id="WP_049697544.1">
    <property type="nucleotide sequence ID" value="NZ_CBDRLS010000003.1"/>
</dbReference>
<proteinExistence type="predicted"/>
<organism evidence="2 3">
    <name type="scientific">Gordonia jacobaea</name>
    <dbReference type="NCBI Taxonomy" id="122202"/>
    <lineage>
        <taxon>Bacteria</taxon>
        <taxon>Bacillati</taxon>
        <taxon>Actinomycetota</taxon>
        <taxon>Actinomycetes</taxon>
        <taxon>Mycobacteriales</taxon>
        <taxon>Gordoniaceae</taxon>
        <taxon>Gordonia</taxon>
    </lineage>
</organism>
<comment type="caution">
    <text evidence="2">The sequence shown here is derived from an EMBL/GenBank/DDBJ whole genome shotgun (WGS) entry which is preliminary data.</text>
</comment>